<evidence type="ECO:0000256" key="2">
    <source>
        <dbReference type="ARBA" id="ARBA00013064"/>
    </source>
</evidence>
<feature type="region of interest" description="Disordered" evidence="6">
    <location>
        <begin position="462"/>
        <end position="499"/>
    </location>
</feature>
<dbReference type="CDD" id="cd00047">
    <property type="entry name" value="PTPc"/>
    <property type="match status" value="2"/>
</dbReference>
<dbReference type="InterPro" id="IPR000742">
    <property type="entry name" value="EGF"/>
</dbReference>
<dbReference type="InterPro" id="IPR016130">
    <property type="entry name" value="Tyr_Pase_AS"/>
</dbReference>
<sequence>MNFVNLIFFLMRVPFAYAYDDLSDHKPATQKPKAENDRYKPANAVDREVSTCMRTTDIGSTGNVHEMWWKVDLGGVYNIYSVNILFKNYGGYELRQRGRFAGFSLYVSNDEIIEGAIRCYKDGPELPNLNFTTNCITSGRYIFFSNERLPDDTYPKEFETSNVWIELCEVLVHGCLSSGVYGSNCNFSCPINCRYNTCHIQQGTCFECKPGWTGTSCEKKCDRGWHGLNCTQQCLEHCLNNVFCNHITGQCDEGCTYGWYGQYCNETCIGHCINNATCNQETGLCDGGCDAGWSGYECNKACNNGTFGDGCFNNCSGQCMGDLPCNKRTGHCEMGCKTGYTNAFCNKSCVNSYGENCRYPCSTHCINGACDRFNGSCVSGCFDGFIGDKCSQVNESFSFNSALTSKEDNLVPITVGVVLSASAVVILAVAILVVRFKRQSKKVSKRKSLVNEQLSNIHMTPLKNPRQSKKETFSTSEVPTMQKPNNYINEPTKRGAPTNKTISVKNMKAQIANMSVNDNAGFTNEYNDIPRGELHPCLEGKKPENKAKNRYTTIFPYDHSRVLLKKSTADQWGYINANFIEDARGRPSYIATQGPKPKTIEDFWTMITQEDVSTIVCLTNLKEGAKNKCAKYWPDLNDKLQGDDITVRHLGEKVYAEHIIRRFNIHNEAKRQDRQVTMYHYTAWADHGVADPLSLVVFHRQVIRATAQSTGKYTLVHCSAGVGRTGTYIALDALYREGEKTGKINMPMYVRTMRKDRMNMIQGEDQYKLLYLALMEAFNSPLRSMTSDKFLSEYQEQNCYTNCGNVTQKMTFSTEFEELMSIRKVYSQKDYVSGRAHISANYIQSVLPVEEYMCHLSYVKGHNTYYNAVLLQTFLEKECLISAQYPLSDYAVDFLRLARDFNAGIVVFLGPLKDIDSSSVWFPTKTQTKSVGGFTVKHVSAARGSHVTLTQIVIQAKETDDLRCTVLECPTWKEGQSTGDKGVLLDVVKEVKTLKNNQEGRIIVLSSDGATRCGPFCVVYNALEQFLTDREVDIFTTARQLQVRRPEFVSTLDEYQLCHDAIAEYLLKDCVYGNA</sequence>
<evidence type="ECO:0000313" key="10">
    <source>
        <dbReference type="Proteomes" id="UP000694844"/>
    </source>
</evidence>
<feature type="domain" description="Tyrosine specific protein phosphatases" evidence="9">
    <location>
        <begin position="985"/>
        <end position="1056"/>
    </location>
</feature>
<dbReference type="PANTHER" id="PTHR19134">
    <property type="entry name" value="RECEPTOR-TYPE TYROSINE-PROTEIN PHOSPHATASE"/>
    <property type="match status" value="1"/>
</dbReference>
<dbReference type="Proteomes" id="UP000694844">
    <property type="component" value="Chromosome 9"/>
</dbReference>
<evidence type="ECO:0000259" key="8">
    <source>
        <dbReference type="PROSITE" id="PS50055"/>
    </source>
</evidence>
<feature type="domain" description="Tyrosine specific protein phosphatases" evidence="9">
    <location>
        <begin position="693"/>
        <end position="768"/>
    </location>
</feature>
<comment type="catalytic activity">
    <reaction evidence="5">
        <text>O-phospho-L-tyrosyl-[protein] + H2O = L-tyrosyl-[protein] + phosphate</text>
        <dbReference type="Rhea" id="RHEA:10684"/>
        <dbReference type="Rhea" id="RHEA-COMP:10136"/>
        <dbReference type="Rhea" id="RHEA-COMP:20101"/>
        <dbReference type="ChEBI" id="CHEBI:15377"/>
        <dbReference type="ChEBI" id="CHEBI:43474"/>
        <dbReference type="ChEBI" id="CHEBI:46858"/>
        <dbReference type="ChEBI" id="CHEBI:61978"/>
        <dbReference type="EC" id="3.1.3.48"/>
    </reaction>
</comment>
<feature type="compositionally biased region" description="Polar residues" evidence="6">
    <location>
        <begin position="473"/>
        <end position="489"/>
    </location>
</feature>
<feature type="chain" id="PRO_5034207356" description="protein-tyrosine-phosphatase" evidence="7">
    <location>
        <begin position="19"/>
        <end position="1075"/>
    </location>
</feature>
<dbReference type="PANTHER" id="PTHR19134:SF562">
    <property type="entry name" value="PROTEIN-TYROSINE-PHOSPHATASE"/>
    <property type="match status" value="1"/>
</dbReference>
<organism evidence="10 11">
    <name type="scientific">Crassostrea virginica</name>
    <name type="common">Eastern oyster</name>
    <dbReference type="NCBI Taxonomy" id="6565"/>
    <lineage>
        <taxon>Eukaryota</taxon>
        <taxon>Metazoa</taxon>
        <taxon>Spiralia</taxon>
        <taxon>Lophotrochozoa</taxon>
        <taxon>Mollusca</taxon>
        <taxon>Bivalvia</taxon>
        <taxon>Autobranchia</taxon>
        <taxon>Pteriomorphia</taxon>
        <taxon>Ostreida</taxon>
        <taxon>Ostreoidea</taxon>
        <taxon>Ostreidae</taxon>
        <taxon>Crassostrea</taxon>
    </lineage>
</organism>
<feature type="domain" description="Tyrosine-protein phosphatase" evidence="8">
    <location>
        <begin position="812"/>
        <end position="1065"/>
    </location>
</feature>
<keyword evidence="4" id="KW-0904">Protein phosphatase</keyword>
<evidence type="ECO:0000313" key="11">
    <source>
        <dbReference type="RefSeq" id="XP_022305539.1"/>
    </source>
</evidence>
<dbReference type="Pfam" id="PF00102">
    <property type="entry name" value="Y_phosphatase"/>
    <property type="match status" value="2"/>
</dbReference>
<evidence type="ECO:0000256" key="3">
    <source>
        <dbReference type="ARBA" id="ARBA00022801"/>
    </source>
</evidence>
<accession>A0A8B8BRQ4</accession>
<dbReference type="InterPro" id="IPR000387">
    <property type="entry name" value="Tyr_Pase_dom"/>
</dbReference>
<protein>
    <recommendedName>
        <fullName evidence="2">protein-tyrosine-phosphatase</fullName>
        <ecNumber evidence="2">3.1.3.48</ecNumber>
    </recommendedName>
</protein>
<feature type="signal peptide" evidence="7">
    <location>
        <begin position="1"/>
        <end position="18"/>
    </location>
</feature>
<dbReference type="RefSeq" id="XP_022305539.1">
    <property type="nucleotide sequence ID" value="XM_022449831.1"/>
</dbReference>
<dbReference type="InterPro" id="IPR050348">
    <property type="entry name" value="Protein-Tyr_Phosphatase"/>
</dbReference>
<gene>
    <name evidence="11" type="primary">LOC111112372</name>
</gene>
<keyword evidence="3" id="KW-0378">Hydrolase</keyword>
<dbReference type="SUPFAM" id="SSF49785">
    <property type="entry name" value="Galactose-binding domain-like"/>
    <property type="match status" value="1"/>
</dbReference>
<name>A0A8B8BRQ4_CRAVI</name>
<dbReference type="PRINTS" id="PR00700">
    <property type="entry name" value="PRTYPHPHTASE"/>
</dbReference>
<dbReference type="PROSITE" id="PS50055">
    <property type="entry name" value="TYR_PHOSPHATASE_PTP"/>
    <property type="match status" value="2"/>
</dbReference>
<evidence type="ECO:0000256" key="1">
    <source>
        <dbReference type="ARBA" id="ARBA00009580"/>
    </source>
</evidence>
<evidence type="ECO:0000256" key="4">
    <source>
        <dbReference type="ARBA" id="ARBA00022912"/>
    </source>
</evidence>
<dbReference type="PROSITE" id="PS50056">
    <property type="entry name" value="TYR_PHOSPHATASE_2"/>
    <property type="match status" value="2"/>
</dbReference>
<dbReference type="InterPro" id="IPR029021">
    <property type="entry name" value="Prot-tyrosine_phosphatase-like"/>
</dbReference>
<dbReference type="EC" id="3.1.3.48" evidence="2"/>
<dbReference type="GO" id="GO:0008045">
    <property type="term" value="P:motor neuron axon guidance"/>
    <property type="evidence" value="ECO:0007669"/>
    <property type="project" value="TreeGrafter"/>
</dbReference>
<evidence type="ECO:0000256" key="7">
    <source>
        <dbReference type="SAM" id="SignalP"/>
    </source>
</evidence>
<feature type="domain" description="Tyrosine-protein phosphatase" evidence="8">
    <location>
        <begin position="522"/>
        <end position="777"/>
    </location>
</feature>
<proteinExistence type="inferred from homology"/>
<evidence type="ECO:0000256" key="6">
    <source>
        <dbReference type="SAM" id="MobiDB-lite"/>
    </source>
</evidence>
<dbReference type="KEGG" id="cvn:111112372"/>
<dbReference type="SMART" id="SM00404">
    <property type="entry name" value="PTPc_motif"/>
    <property type="match status" value="2"/>
</dbReference>
<dbReference type="InterPro" id="IPR008979">
    <property type="entry name" value="Galactose-bd-like_sf"/>
</dbReference>
<dbReference type="AlphaFoldDB" id="A0A8B8BRQ4"/>
<dbReference type="Gene3D" id="2.170.300.10">
    <property type="entry name" value="Tie2 ligand-binding domain superfamily"/>
    <property type="match status" value="1"/>
</dbReference>
<evidence type="ECO:0000259" key="9">
    <source>
        <dbReference type="PROSITE" id="PS50056"/>
    </source>
</evidence>
<dbReference type="FunFam" id="3.90.190.10:FF:000102">
    <property type="entry name" value="Receptor-type tyrosine-protein phosphatase"/>
    <property type="match status" value="1"/>
</dbReference>
<dbReference type="InterPro" id="IPR003595">
    <property type="entry name" value="Tyr_Pase_cat"/>
</dbReference>
<dbReference type="SMART" id="SM00181">
    <property type="entry name" value="EGF"/>
    <property type="match status" value="5"/>
</dbReference>
<dbReference type="InterPro" id="IPR000242">
    <property type="entry name" value="PTP_cat"/>
</dbReference>
<comment type="similarity">
    <text evidence="1">Belongs to the protein-tyrosine phosphatase family.</text>
</comment>
<keyword evidence="7" id="KW-0732">Signal</keyword>
<dbReference type="GeneID" id="111112372"/>
<keyword evidence="10" id="KW-1185">Reference proteome</keyword>
<evidence type="ECO:0000256" key="5">
    <source>
        <dbReference type="ARBA" id="ARBA00051722"/>
    </source>
</evidence>
<dbReference type="SMART" id="SM00194">
    <property type="entry name" value="PTPc"/>
    <property type="match status" value="2"/>
</dbReference>
<reference evidence="11" key="1">
    <citation type="submission" date="2025-08" db="UniProtKB">
        <authorList>
            <consortium name="RefSeq"/>
        </authorList>
    </citation>
    <scope>IDENTIFICATION</scope>
    <source>
        <tissue evidence="11">Whole sample</tissue>
    </source>
</reference>
<dbReference type="PROSITE" id="PS00383">
    <property type="entry name" value="TYR_PHOSPHATASE_1"/>
    <property type="match status" value="1"/>
</dbReference>
<dbReference type="Gene3D" id="2.60.120.260">
    <property type="entry name" value="Galactose-binding domain-like"/>
    <property type="match status" value="1"/>
</dbReference>
<dbReference type="SUPFAM" id="SSF52799">
    <property type="entry name" value="(Phosphotyrosine protein) phosphatases II"/>
    <property type="match status" value="2"/>
</dbReference>
<dbReference type="OrthoDB" id="6108687at2759"/>
<dbReference type="GO" id="GO:0004725">
    <property type="term" value="F:protein tyrosine phosphatase activity"/>
    <property type="evidence" value="ECO:0007669"/>
    <property type="project" value="UniProtKB-EC"/>
</dbReference>
<dbReference type="Gene3D" id="3.90.190.10">
    <property type="entry name" value="Protein tyrosine phosphatase superfamily"/>
    <property type="match status" value="2"/>
</dbReference>